<dbReference type="Proteomes" id="UP000287651">
    <property type="component" value="Unassembled WGS sequence"/>
</dbReference>
<comment type="caution">
    <text evidence="2">The sequence shown here is derived from an EMBL/GenBank/DDBJ whole genome shotgun (WGS) entry which is preliminary data.</text>
</comment>
<organism evidence="2 3">
    <name type="scientific">Ensete ventricosum</name>
    <name type="common">Abyssinian banana</name>
    <name type="synonym">Musa ensete</name>
    <dbReference type="NCBI Taxonomy" id="4639"/>
    <lineage>
        <taxon>Eukaryota</taxon>
        <taxon>Viridiplantae</taxon>
        <taxon>Streptophyta</taxon>
        <taxon>Embryophyta</taxon>
        <taxon>Tracheophyta</taxon>
        <taxon>Spermatophyta</taxon>
        <taxon>Magnoliopsida</taxon>
        <taxon>Liliopsida</taxon>
        <taxon>Zingiberales</taxon>
        <taxon>Musaceae</taxon>
        <taxon>Ensete</taxon>
    </lineage>
</organism>
<dbReference type="EMBL" id="AMZH03001772">
    <property type="protein sequence ID" value="RRT78061.1"/>
    <property type="molecule type" value="Genomic_DNA"/>
</dbReference>
<protein>
    <submittedName>
        <fullName evidence="2">Uncharacterized protein</fullName>
    </submittedName>
</protein>
<feature type="compositionally biased region" description="Basic and acidic residues" evidence="1">
    <location>
        <begin position="20"/>
        <end position="34"/>
    </location>
</feature>
<reference evidence="2 3" key="1">
    <citation type="journal article" date="2014" name="Agronomy (Basel)">
        <title>A Draft Genome Sequence for Ensete ventricosum, the Drought-Tolerant Tree Against Hunger.</title>
        <authorList>
            <person name="Harrison J."/>
            <person name="Moore K.A."/>
            <person name="Paszkiewicz K."/>
            <person name="Jones T."/>
            <person name="Grant M."/>
            <person name="Ambacheew D."/>
            <person name="Muzemil S."/>
            <person name="Studholme D.J."/>
        </authorList>
    </citation>
    <scope>NUCLEOTIDE SEQUENCE [LARGE SCALE GENOMIC DNA]</scope>
</reference>
<sequence>MGAGNGRNCDALAAMEGEGRAVRDGAEVEDREKGAAVPPIPSSDLTVDISLPFDQKKPRIMSAPRPFVNFPVGFHAISSNRSILAIPVVLKVSVREESGDDAILTVRLYGPNTDLVIDRKRELQVGFHNLGLR</sequence>
<evidence type="ECO:0000313" key="3">
    <source>
        <dbReference type="Proteomes" id="UP000287651"/>
    </source>
</evidence>
<gene>
    <name evidence="2" type="ORF">B296_00011806</name>
</gene>
<feature type="region of interest" description="Disordered" evidence="1">
    <location>
        <begin position="20"/>
        <end position="41"/>
    </location>
</feature>
<dbReference type="AlphaFoldDB" id="A0A427APB0"/>
<evidence type="ECO:0000313" key="2">
    <source>
        <dbReference type="EMBL" id="RRT78061.1"/>
    </source>
</evidence>
<accession>A0A427APB0</accession>
<evidence type="ECO:0000256" key="1">
    <source>
        <dbReference type="SAM" id="MobiDB-lite"/>
    </source>
</evidence>
<proteinExistence type="predicted"/>
<name>A0A427APB0_ENSVE</name>